<gene>
    <name evidence="1" type="ORF">BRADI_3g43295v3</name>
</gene>
<dbReference type="EMBL" id="CM000882">
    <property type="protein sequence ID" value="KQJ99451.1"/>
    <property type="molecule type" value="Genomic_DNA"/>
</dbReference>
<dbReference type="OrthoDB" id="10261637at2759"/>
<reference evidence="1" key="2">
    <citation type="submission" date="2017-06" db="EMBL/GenBank/DDBJ databases">
        <title>WGS assembly of Brachypodium distachyon.</title>
        <authorList>
            <consortium name="The International Brachypodium Initiative"/>
            <person name="Lucas S."/>
            <person name="Harmon-Smith M."/>
            <person name="Lail K."/>
            <person name="Tice H."/>
            <person name="Grimwood J."/>
            <person name="Bruce D."/>
            <person name="Barry K."/>
            <person name="Shu S."/>
            <person name="Lindquist E."/>
            <person name="Wang M."/>
            <person name="Pitluck S."/>
            <person name="Vogel J.P."/>
            <person name="Garvin D.F."/>
            <person name="Mockler T.C."/>
            <person name="Schmutz J."/>
            <person name="Rokhsar D."/>
            <person name="Bevan M.W."/>
        </authorList>
    </citation>
    <scope>NUCLEOTIDE SEQUENCE</scope>
    <source>
        <strain evidence="1">Bd21</strain>
    </source>
</reference>
<reference evidence="2" key="3">
    <citation type="submission" date="2018-08" db="UniProtKB">
        <authorList>
            <consortium name="EnsemblPlants"/>
        </authorList>
    </citation>
    <scope>IDENTIFICATION</scope>
    <source>
        <strain evidence="2">cv. Bd21</strain>
    </source>
</reference>
<evidence type="ECO:0000313" key="1">
    <source>
        <dbReference type="EMBL" id="KQJ99451.1"/>
    </source>
</evidence>
<dbReference type="InParanoid" id="A0A0Q3IFQ2"/>
<dbReference type="AlphaFoldDB" id="A0A0Q3IFQ2"/>
<dbReference type="Gramene" id="KQJ99451">
    <property type="protein sequence ID" value="KQJ99451"/>
    <property type="gene ID" value="BRADI_3g43295v3"/>
</dbReference>
<organism evidence="1">
    <name type="scientific">Brachypodium distachyon</name>
    <name type="common">Purple false brome</name>
    <name type="synonym">Trachynia distachya</name>
    <dbReference type="NCBI Taxonomy" id="15368"/>
    <lineage>
        <taxon>Eukaryota</taxon>
        <taxon>Viridiplantae</taxon>
        <taxon>Streptophyta</taxon>
        <taxon>Embryophyta</taxon>
        <taxon>Tracheophyta</taxon>
        <taxon>Spermatophyta</taxon>
        <taxon>Magnoliopsida</taxon>
        <taxon>Liliopsida</taxon>
        <taxon>Poales</taxon>
        <taxon>Poaceae</taxon>
        <taxon>BOP clade</taxon>
        <taxon>Pooideae</taxon>
        <taxon>Stipodae</taxon>
        <taxon>Brachypodieae</taxon>
        <taxon>Brachypodium</taxon>
    </lineage>
</organism>
<proteinExistence type="predicted"/>
<evidence type="ECO:0000313" key="3">
    <source>
        <dbReference type="Proteomes" id="UP000008810"/>
    </source>
</evidence>
<evidence type="ECO:0000313" key="2">
    <source>
        <dbReference type="EnsemblPlants" id="KQJ99451"/>
    </source>
</evidence>
<name>A0A0Q3IFQ2_BRADI</name>
<keyword evidence="3" id="KW-1185">Reference proteome</keyword>
<protein>
    <submittedName>
        <fullName evidence="1 2">Uncharacterized protein</fullName>
    </submittedName>
</protein>
<sequence>MEASQAFSTVPISSITSAFSCRCRLLLLPPPTTAAPRRLERGGEAKGSDSFYCCRRRSPVRRSGARWGQRQRPCPRRRADRSWRSRALGSPVWIQWHRGHHGRGVQRRRGRQGPAVQRVPWASNPAACRDPTASAKVSSPAAKCFVA</sequence>
<dbReference type="EnsemblPlants" id="KQJ99451">
    <property type="protein sequence ID" value="KQJ99451"/>
    <property type="gene ID" value="BRADI_3g43295v3"/>
</dbReference>
<reference evidence="1 2" key="1">
    <citation type="journal article" date="2010" name="Nature">
        <title>Genome sequencing and analysis of the model grass Brachypodium distachyon.</title>
        <authorList>
            <consortium name="International Brachypodium Initiative"/>
        </authorList>
    </citation>
    <scope>NUCLEOTIDE SEQUENCE [LARGE SCALE GENOMIC DNA]</scope>
    <source>
        <strain evidence="1 2">Bd21</strain>
    </source>
</reference>
<accession>A0A0Q3IFQ2</accession>
<dbReference type="Proteomes" id="UP000008810">
    <property type="component" value="Chromosome 3"/>
</dbReference>